<dbReference type="PROSITE" id="PS51635">
    <property type="entry name" value="PNPLA"/>
    <property type="match status" value="1"/>
</dbReference>
<evidence type="ECO:0000259" key="3">
    <source>
        <dbReference type="PROSITE" id="PS51635"/>
    </source>
</evidence>
<dbReference type="STRING" id="1817816.A2Y64_07520"/>
<feature type="domain" description="PNPLA" evidence="3">
    <location>
        <begin position="31"/>
        <end position="210"/>
    </location>
</feature>
<keyword evidence="2" id="KW-0378">Hydrolase</keyword>
<comment type="caution">
    <text evidence="4">The sequence shown here is derived from an EMBL/GenBank/DDBJ whole genome shotgun (WGS) entry which is preliminary data.</text>
</comment>
<evidence type="ECO:0000313" key="4">
    <source>
        <dbReference type="EMBL" id="OGD72299.1"/>
    </source>
</evidence>
<dbReference type="EMBL" id="MFAF01000126">
    <property type="protein sequence ID" value="OGD72299.1"/>
    <property type="molecule type" value="Genomic_DNA"/>
</dbReference>
<dbReference type="GO" id="GO:0016787">
    <property type="term" value="F:hydrolase activity"/>
    <property type="evidence" value="ECO:0007669"/>
    <property type="project" value="UniProtKB-UniRule"/>
</dbReference>
<dbReference type="InterPro" id="IPR016035">
    <property type="entry name" value="Acyl_Trfase/lysoPLipase"/>
</dbReference>
<proteinExistence type="predicted"/>
<accession>A0A1F5EY40</accession>
<dbReference type="AlphaFoldDB" id="A0A1F5EY40"/>
<dbReference type="SUPFAM" id="SSF52151">
    <property type="entry name" value="FabD/lysophospholipase-like"/>
    <property type="match status" value="1"/>
</dbReference>
<comment type="caution">
    <text evidence="2">Lacks conserved residue(s) required for the propagation of feature annotation.</text>
</comment>
<evidence type="ECO:0000256" key="2">
    <source>
        <dbReference type="PROSITE-ProRule" id="PRU01161"/>
    </source>
</evidence>
<dbReference type="InterPro" id="IPR002641">
    <property type="entry name" value="PNPLA_dom"/>
</dbReference>
<dbReference type="Pfam" id="PF01734">
    <property type="entry name" value="Patatin"/>
    <property type="match status" value="1"/>
</dbReference>
<organism evidence="4 5">
    <name type="scientific">Candidatus Coatesbacteria bacterium RBG_13_66_14</name>
    <dbReference type="NCBI Taxonomy" id="1817816"/>
    <lineage>
        <taxon>Bacteria</taxon>
        <taxon>Candidatus Coatesiibacteriota</taxon>
    </lineage>
</organism>
<dbReference type="GO" id="GO:0016042">
    <property type="term" value="P:lipid catabolic process"/>
    <property type="evidence" value="ECO:0007669"/>
    <property type="project" value="UniProtKB-UniRule"/>
</dbReference>
<feature type="short sequence motif" description="GXSXG" evidence="2">
    <location>
        <begin position="65"/>
        <end position="69"/>
    </location>
</feature>
<dbReference type="Proteomes" id="UP000177187">
    <property type="component" value="Unassembled WGS sequence"/>
</dbReference>
<keyword evidence="1 2" id="KW-0443">Lipid metabolism</keyword>
<name>A0A1F5EY40_9BACT</name>
<protein>
    <recommendedName>
        <fullName evidence="3">PNPLA domain-containing protein</fullName>
    </recommendedName>
</protein>
<sequence>MTYPEKPLAPDAENLSRFIARVSDPDTHFVVSLGSGATLALASSLSILQTLDDLGLRSHVDEVWGASSGALASALWCSGTPVAEVMALLRRLRRRDLVDVAWGHILKGLFTRRWDLDLADGLVNGRALLGRVRGLLRAERVEDCPVRLRILLAHDDGSARIKVVKRGNLLDAIRSSIAMQGVMRPGWFEGERFVDPTLLEKTPLPSITADFRASGSAKKLLILAAFFGYHGQTRPIRGLMSRIFFFKEVLQYQVFLAHLTAVRHQPGTDVIVYSPCIHDVDTLAVEQADEIYSEVRRQMAVRLSDECLDADIHQADPDVWVPRWCPSTLFERDEVE</sequence>
<dbReference type="Gene3D" id="3.40.1090.10">
    <property type="entry name" value="Cytosolic phospholipase A2 catalytic domain"/>
    <property type="match status" value="1"/>
</dbReference>
<evidence type="ECO:0000313" key="5">
    <source>
        <dbReference type="Proteomes" id="UP000177187"/>
    </source>
</evidence>
<evidence type="ECO:0000256" key="1">
    <source>
        <dbReference type="ARBA" id="ARBA00023098"/>
    </source>
</evidence>
<keyword evidence="2" id="KW-0442">Lipid degradation</keyword>
<feature type="active site" description="Nucleophile" evidence="2">
    <location>
        <position position="67"/>
    </location>
</feature>
<feature type="active site" description="Proton acceptor" evidence="2">
    <location>
        <position position="195"/>
    </location>
</feature>
<reference evidence="4 5" key="1">
    <citation type="journal article" date="2016" name="Nat. Commun.">
        <title>Thousands of microbial genomes shed light on interconnected biogeochemical processes in an aquifer system.</title>
        <authorList>
            <person name="Anantharaman K."/>
            <person name="Brown C.T."/>
            <person name="Hug L.A."/>
            <person name="Sharon I."/>
            <person name="Castelle C.J."/>
            <person name="Probst A.J."/>
            <person name="Thomas B.C."/>
            <person name="Singh A."/>
            <person name="Wilkins M.J."/>
            <person name="Karaoz U."/>
            <person name="Brodie E.L."/>
            <person name="Williams K.H."/>
            <person name="Hubbard S.S."/>
            <person name="Banfield J.F."/>
        </authorList>
    </citation>
    <scope>NUCLEOTIDE SEQUENCE [LARGE SCALE GENOMIC DNA]</scope>
</reference>
<gene>
    <name evidence="4" type="ORF">A2Y64_07520</name>
</gene>